<dbReference type="EMBL" id="JBFALK010000012">
    <property type="protein sequence ID" value="MEV0971434.1"/>
    <property type="molecule type" value="Genomic_DNA"/>
</dbReference>
<gene>
    <name evidence="1" type="ORF">AB0I59_22665</name>
</gene>
<protein>
    <recommendedName>
        <fullName evidence="3">Addiction module protein</fullName>
    </recommendedName>
</protein>
<dbReference type="RefSeq" id="WP_061253792.1">
    <property type="nucleotide sequence ID" value="NZ_JBFALK010000012.1"/>
</dbReference>
<keyword evidence="2" id="KW-1185">Reference proteome</keyword>
<evidence type="ECO:0000313" key="1">
    <source>
        <dbReference type="EMBL" id="MEV0971434.1"/>
    </source>
</evidence>
<reference evidence="1 2" key="1">
    <citation type="submission" date="2024-06" db="EMBL/GenBank/DDBJ databases">
        <title>The Natural Products Discovery Center: Release of the First 8490 Sequenced Strains for Exploring Actinobacteria Biosynthetic Diversity.</title>
        <authorList>
            <person name="Kalkreuter E."/>
            <person name="Kautsar S.A."/>
            <person name="Yang D."/>
            <person name="Bader C.D."/>
            <person name="Teijaro C.N."/>
            <person name="Fluegel L."/>
            <person name="Davis C.M."/>
            <person name="Simpson J.R."/>
            <person name="Lauterbach L."/>
            <person name="Steele A.D."/>
            <person name="Gui C."/>
            <person name="Meng S."/>
            <person name="Li G."/>
            <person name="Viehrig K."/>
            <person name="Ye F."/>
            <person name="Su P."/>
            <person name="Kiefer A.F."/>
            <person name="Nichols A."/>
            <person name="Cepeda A.J."/>
            <person name="Yan W."/>
            <person name="Fan B."/>
            <person name="Jiang Y."/>
            <person name="Adhikari A."/>
            <person name="Zheng C.-J."/>
            <person name="Schuster L."/>
            <person name="Cowan T.M."/>
            <person name="Smanski M.J."/>
            <person name="Chevrette M.G."/>
            <person name="De Carvalho L.P.S."/>
            <person name="Shen B."/>
        </authorList>
    </citation>
    <scope>NUCLEOTIDE SEQUENCE [LARGE SCALE GENOMIC DNA]</scope>
    <source>
        <strain evidence="1 2">NPDC050100</strain>
    </source>
</reference>
<proteinExistence type="predicted"/>
<dbReference type="Proteomes" id="UP001551675">
    <property type="component" value="Unassembled WGS sequence"/>
</dbReference>
<accession>A0ABV3GIG7</accession>
<evidence type="ECO:0000313" key="2">
    <source>
        <dbReference type="Proteomes" id="UP001551675"/>
    </source>
</evidence>
<name>A0ABV3GIG7_MICGL</name>
<organism evidence="1 2">
    <name type="scientific">Microtetraspora glauca</name>
    <dbReference type="NCBI Taxonomy" id="1996"/>
    <lineage>
        <taxon>Bacteria</taxon>
        <taxon>Bacillati</taxon>
        <taxon>Actinomycetota</taxon>
        <taxon>Actinomycetes</taxon>
        <taxon>Streptosporangiales</taxon>
        <taxon>Streptosporangiaceae</taxon>
        <taxon>Microtetraspora</taxon>
    </lineage>
</organism>
<evidence type="ECO:0008006" key="3">
    <source>
        <dbReference type="Google" id="ProtNLM"/>
    </source>
</evidence>
<comment type="caution">
    <text evidence="1">The sequence shown here is derived from an EMBL/GenBank/DDBJ whole genome shotgun (WGS) entry which is preliminary data.</text>
</comment>
<sequence>MADRFADELNPAVRARLAAEPQTQEVERLLEAVIGWDGLEVALPELRRLRESAERWPRGEPAELRRLLNRLDPDPHLDGT</sequence>